<dbReference type="AlphaFoldDB" id="A0A0A9AVP3"/>
<reference evidence="1" key="2">
    <citation type="journal article" date="2015" name="Data Brief">
        <title>Shoot transcriptome of the giant reed, Arundo donax.</title>
        <authorList>
            <person name="Barrero R.A."/>
            <person name="Guerrero F.D."/>
            <person name="Moolhuijzen P."/>
            <person name="Goolsby J.A."/>
            <person name="Tidwell J."/>
            <person name="Bellgard S.E."/>
            <person name="Bellgard M.I."/>
        </authorList>
    </citation>
    <scope>NUCLEOTIDE SEQUENCE</scope>
    <source>
        <tissue evidence="1">Shoot tissue taken approximately 20 cm above the soil surface</tissue>
    </source>
</reference>
<protein>
    <submittedName>
        <fullName evidence="1">Uncharacterized protein</fullName>
    </submittedName>
</protein>
<reference evidence="1" key="1">
    <citation type="submission" date="2014-09" db="EMBL/GenBank/DDBJ databases">
        <authorList>
            <person name="Magalhaes I.L.F."/>
            <person name="Oliveira U."/>
            <person name="Santos F.R."/>
            <person name="Vidigal T.H.D.A."/>
            <person name="Brescovit A.D."/>
            <person name="Santos A.J."/>
        </authorList>
    </citation>
    <scope>NUCLEOTIDE SEQUENCE</scope>
    <source>
        <tissue evidence="1">Shoot tissue taken approximately 20 cm above the soil surface</tissue>
    </source>
</reference>
<sequence length="36" mass="4001">MGQYSEIQGVRVRPSLNQVTEGPFRLSLPRLTSSVP</sequence>
<dbReference type="EMBL" id="GBRH01243947">
    <property type="protein sequence ID" value="JAD53948.1"/>
    <property type="molecule type" value="Transcribed_RNA"/>
</dbReference>
<organism evidence="1">
    <name type="scientific">Arundo donax</name>
    <name type="common">Giant reed</name>
    <name type="synonym">Donax arundinaceus</name>
    <dbReference type="NCBI Taxonomy" id="35708"/>
    <lineage>
        <taxon>Eukaryota</taxon>
        <taxon>Viridiplantae</taxon>
        <taxon>Streptophyta</taxon>
        <taxon>Embryophyta</taxon>
        <taxon>Tracheophyta</taxon>
        <taxon>Spermatophyta</taxon>
        <taxon>Magnoliopsida</taxon>
        <taxon>Liliopsida</taxon>
        <taxon>Poales</taxon>
        <taxon>Poaceae</taxon>
        <taxon>PACMAD clade</taxon>
        <taxon>Arundinoideae</taxon>
        <taxon>Arundineae</taxon>
        <taxon>Arundo</taxon>
    </lineage>
</organism>
<evidence type="ECO:0000313" key="1">
    <source>
        <dbReference type="EMBL" id="JAD53948.1"/>
    </source>
</evidence>
<name>A0A0A9AVP3_ARUDO</name>
<proteinExistence type="predicted"/>
<accession>A0A0A9AVP3</accession>